<feature type="domain" description="HTH cro/C1-type" evidence="1">
    <location>
        <begin position="36"/>
        <end position="83"/>
    </location>
</feature>
<protein>
    <submittedName>
        <fullName evidence="2">Helix-turn-helix domain-containing protein</fullName>
    </submittedName>
</protein>
<dbReference type="AlphaFoldDB" id="A0A239N6Q7"/>
<dbReference type="InterPro" id="IPR001387">
    <property type="entry name" value="Cro/C1-type_HTH"/>
</dbReference>
<dbReference type="OrthoDB" id="4790304at2"/>
<dbReference type="Gene3D" id="1.10.260.40">
    <property type="entry name" value="lambda repressor-like DNA-binding domains"/>
    <property type="match status" value="1"/>
</dbReference>
<sequence>MDAERALRDFLVSRRAAIDPGRTGLPVGHGSRRVPGLRREEVAALAGVSVAYYTKLEQGRIGRISEEVLGAVERALQLDQLECAHLRTLVRNAGSRPIPSAPPPVKTRPGVVAMVHALDLPAIVHGPRLEVLAVNHTAKLLVDDFDAKPVKERNLARWTFLDPRARIVYPEWNKIAPQVAAALRQVAADRAADPALEQLVGEIAVASPDFARYWAEYRLYEHSYGVKRFFNDTVGEMSLHYETMTLPGGTGQSVIVFRADRGSPSEEKLRILASWNAPTAEEDARRIRP</sequence>
<dbReference type="PROSITE" id="PS50943">
    <property type="entry name" value="HTH_CROC1"/>
    <property type="match status" value="1"/>
</dbReference>
<name>A0A239N6Q7_9ACTN</name>
<dbReference type="Proteomes" id="UP000198280">
    <property type="component" value="Unassembled WGS sequence"/>
</dbReference>
<organism evidence="2 3">
    <name type="scientific">Actinacidiphila glaucinigra</name>
    <dbReference type="NCBI Taxonomy" id="235986"/>
    <lineage>
        <taxon>Bacteria</taxon>
        <taxon>Bacillati</taxon>
        <taxon>Actinomycetota</taxon>
        <taxon>Actinomycetes</taxon>
        <taxon>Kitasatosporales</taxon>
        <taxon>Streptomycetaceae</taxon>
        <taxon>Actinacidiphila</taxon>
    </lineage>
</organism>
<keyword evidence="3" id="KW-1185">Reference proteome</keyword>
<evidence type="ECO:0000259" key="1">
    <source>
        <dbReference type="PROSITE" id="PS50943"/>
    </source>
</evidence>
<dbReference type="SMART" id="SM00530">
    <property type="entry name" value="HTH_XRE"/>
    <property type="match status" value="1"/>
</dbReference>
<dbReference type="InterPro" id="IPR010982">
    <property type="entry name" value="Lambda_DNA-bd_dom_sf"/>
</dbReference>
<dbReference type="Pfam" id="PF17765">
    <property type="entry name" value="MLTR_LBD"/>
    <property type="match status" value="1"/>
</dbReference>
<proteinExistence type="predicted"/>
<dbReference type="PANTHER" id="PTHR35010">
    <property type="entry name" value="BLL4672 PROTEIN-RELATED"/>
    <property type="match status" value="1"/>
</dbReference>
<dbReference type="RefSeq" id="WP_089228419.1">
    <property type="nucleotide sequence ID" value="NZ_FZOF01000032.1"/>
</dbReference>
<reference evidence="2 3" key="1">
    <citation type="submission" date="2017-06" db="EMBL/GenBank/DDBJ databases">
        <authorList>
            <person name="Kim H.J."/>
            <person name="Triplett B.A."/>
        </authorList>
    </citation>
    <scope>NUCLEOTIDE SEQUENCE [LARGE SCALE GENOMIC DNA]</scope>
    <source>
        <strain evidence="2 3">CGMCC 4.1858</strain>
    </source>
</reference>
<evidence type="ECO:0000313" key="3">
    <source>
        <dbReference type="Proteomes" id="UP000198280"/>
    </source>
</evidence>
<dbReference type="Gene3D" id="3.30.450.180">
    <property type="match status" value="1"/>
</dbReference>
<dbReference type="InterPro" id="IPR041413">
    <property type="entry name" value="MLTR_LBD"/>
</dbReference>
<dbReference type="GO" id="GO:0003677">
    <property type="term" value="F:DNA binding"/>
    <property type="evidence" value="ECO:0007669"/>
    <property type="project" value="InterPro"/>
</dbReference>
<dbReference type="PANTHER" id="PTHR35010:SF2">
    <property type="entry name" value="BLL4672 PROTEIN"/>
    <property type="match status" value="1"/>
</dbReference>
<gene>
    <name evidence="2" type="ORF">SAMN05216252_13228</name>
</gene>
<dbReference type="CDD" id="cd00093">
    <property type="entry name" value="HTH_XRE"/>
    <property type="match status" value="1"/>
</dbReference>
<evidence type="ECO:0000313" key="2">
    <source>
        <dbReference type="EMBL" id="SNT50606.1"/>
    </source>
</evidence>
<dbReference type="Pfam" id="PF13560">
    <property type="entry name" value="HTH_31"/>
    <property type="match status" value="1"/>
</dbReference>
<dbReference type="SUPFAM" id="SSF47413">
    <property type="entry name" value="lambda repressor-like DNA-binding domains"/>
    <property type="match status" value="1"/>
</dbReference>
<accession>A0A239N6Q7</accession>
<dbReference type="EMBL" id="FZOF01000032">
    <property type="protein sequence ID" value="SNT50606.1"/>
    <property type="molecule type" value="Genomic_DNA"/>
</dbReference>